<protein>
    <submittedName>
        <fullName evidence="4">Uncharacterized protein</fullName>
    </submittedName>
</protein>
<reference evidence="5" key="1">
    <citation type="journal article" date="2019" name="Int. J. Syst. Evol. Microbiol.">
        <title>The Global Catalogue of Microorganisms (GCM) 10K type strain sequencing project: providing services to taxonomists for standard genome sequencing and annotation.</title>
        <authorList>
            <consortium name="The Broad Institute Genomics Platform"/>
            <consortium name="The Broad Institute Genome Sequencing Center for Infectious Disease"/>
            <person name="Wu L."/>
            <person name="Ma J."/>
        </authorList>
    </citation>
    <scope>NUCLEOTIDE SEQUENCE [LARGE SCALE GENOMIC DNA]</scope>
    <source>
        <strain evidence="5">JCM 15503</strain>
    </source>
</reference>
<dbReference type="Proteomes" id="UP001500279">
    <property type="component" value="Unassembled WGS sequence"/>
</dbReference>
<evidence type="ECO:0000256" key="3">
    <source>
        <dbReference type="SAM" id="SignalP"/>
    </source>
</evidence>
<feature type="compositionally biased region" description="Basic and acidic residues" evidence="2">
    <location>
        <begin position="57"/>
        <end position="73"/>
    </location>
</feature>
<feature type="signal peptide" evidence="3">
    <location>
        <begin position="1"/>
        <end position="18"/>
    </location>
</feature>
<keyword evidence="5" id="KW-1185">Reference proteome</keyword>
<feature type="region of interest" description="Disordered" evidence="2">
    <location>
        <begin position="43"/>
        <end position="73"/>
    </location>
</feature>
<evidence type="ECO:0000313" key="4">
    <source>
        <dbReference type="EMBL" id="GAA0755151.1"/>
    </source>
</evidence>
<evidence type="ECO:0000256" key="1">
    <source>
        <dbReference type="SAM" id="Coils"/>
    </source>
</evidence>
<name>A0ABP3VCK6_9BURK</name>
<dbReference type="EMBL" id="BAAAEW010000021">
    <property type="protein sequence ID" value="GAA0755151.1"/>
    <property type="molecule type" value="Genomic_DNA"/>
</dbReference>
<organism evidence="4 5">
    <name type="scientific">Ideonella azotifigens</name>
    <dbReference type="NCBI Taxonomy" id="513160"/>
    <lineage>
        <taxon>Bacteria</taxon>
        <taxon>Pseudomonadati</taxon>
        <taxon>Pseudomonadota</taxon>
        <taxon>Betaproteobacteria</taxon>
        <taxon>Burkholderiales</taxon>
        <taxon>Sphaerotilaceae</taxon>
        <taxon>Ideonella</taxon>
    </lineage>
</organism>
<evidence type="ECO:0000256" key="2">
    <source>
        <dbReference type="SAM" id="MobiDB-lite"/>
    </source>
</evidence>
<evidence type="ECO:0000313" key="5">
    <source>
        <dbReference type="Proteomes" id="UP001500279"/>
    </source>
</evidence>
<accession>A0ABP3VCK6</accession>
<gene>
    <name evidence="4" type="ORF">GCM10009107_32360</name>
</gene>
<sequence>MIRCAALAVLCSVALAHAADGGDKRLAQAKEVARAAQAALQQAQQERDTLRQQQATDKAEKEQLAQRLSRAEGAARGEQAAKVQQAQALTVAQAELAQLRTELAAEHQRRERAERAAADATAQGQQALASQRQVTAAVTALLEKSVASLARAEQANRTLHGLGLQAVDAYTQRTPEAMRARSEPFLALGAVTLEDEAEGLRRALDAQRVAP</sequence>
<keyword evidence="3" id="KW-0732">Signal</keyword>
<keyword evidence="1" id="KW-0175">Coiled coil</keyword>
<feature type="chain" id="PRO_5045706567" evidence="3">
    <location>
        <begin position="19"/>
        <end position="211"/>
    </location>
</feature>
<feature type="coiled-coil region" evidence="1">
    <location>
        <begin position="89"/>
        <end position="123"/>
    </location>
</feature>
<comment type="caution">
    <text evidence="4">The sequence shown here is derived from an EMBL/GenBank/DDBJ whole genome shotgun (WGS) entry which is preliminary data.</text>
</comment>
<proteinExistence type="predicted"/>